<name>A0ABY0IGJ5_9BACT</name>
<sequence>MKQKLLIVSVIFLSQFTTYAETTIFSNSEGCVVEKEQRRNGVILYLSKGDQQQVVGFTNDYQLADFVYCADDKTEINYLDGSLGTGIMISCNGHRNGHAVTRGRVDISLDTDGNPTEVKIDGQKKGLFTWKQKTLIECNNLVQE</sequence>
<feature type="signal peptide" evidence="1">
    <location>
        <begin position="1"/>
        <end position="20"/>
    </location>
</feature>
<comment type="caution">
    <text evidence="2">The sequence shown here is derived from an EMBL/GenBank/DDBJ whole genome shotgun (WGS) entry which is preliminary data.</text>
</comment>
<dbReference type="RefSeq" id="WP_133296918.1">
    <property type="nucleotide sequence ID" value="NZ_QDKL01000002.1"/>
</dbReference>
<evidence type="ECO:0000256" key="1">
    <source>
        <dbReference type="SAM" id="SignalP"/>
    </source>
</evidence>
<proteinExistence type="predicted"/>
<organism evidence="2 3">
    <name type="scientific">Halobacteriovorax vibrionivorans</name>
    <dbReference type="NCBI Taxonomy" id="2152716"/>
    <lineage>
        <taxon>Bacteria</taxon>
        <taxon>Pseudomonadati</taxon>
        <taxon>Bdellovibrionota</taxon>
        <taxon>Bacteriovoracia</taxon>
        <taxon>Bacteriovoracales</taxon>
        <taxon>Halobacteriovoraceae</taxon>
        <taxon>Halobacteriovorax</taxon>
    </lineage>
</organism>
<accession>A0ABY0IGJ5</accession>
<dbReference type="EMBL" id="QDKL01000002">
    <property type="protein sequence ID" value="RZF21620.1"/>
    <property type="molecule type" value="Genomic_DNA"/>
</dbReference>
<reference evidence="3" key="1">
    <citation type="journal article" date="2019" name="Int. J. Syst. Evol. Microbiol.">
        <title>Halobacteriovorax valvorus sp. nov., a novel prokaryotic predator isolated from coastal seawater of China.</title>
        <authorList>
            <person name="Chen M.-X."/>
        </authorList>
    </citation>
    <scope>NUCLEOTIDE SEQUENCE [LARGE SCALE GENOMIC DNA]</scope>
    <source>
        <strain evidence="3">BL9</strain>
    </source>
</reference>
<feature type="chain" id="PRO_5046170646" evidence="1">
    <location>
        <begin position="21"/>
        <end position="144"/>
    </location>
</feature>
<keyword evidence="1" id="KW-0732">Signal</keyword>
<evidence type="ECO:0000313" key="2">
    <source>
        <dbReference type="EMBL" id="RZF21620.1"/>
    </source>
</evidence>
<dbReference type="Proteomes" id="UP000443582">
    <property type="component" value="Unassembled WGS sequence"/>
</dbReference>
<keyword evidence="3" id="KW-1185">Reference proteome</keyword>
<protein>
    <submittedName>
        <fullName evidence="2">Uncharacterized protein</fullName>
    </submittedName>
</protein>
<gene>
    <name evidence="2" type="ORF">DAY19_07995</name>
</gene>
<evidence type="ECO:0000313" key="3">
    <source>
        <dbReference type="Proteomes" id="UP000443582"/>
    </source>
</evidence>